<dbReference type="Gene3D" id="1.10.630.10">
    <property type="entry name" value="Cytochrome P450"/>
    <property type="match status" value="1"/>
</dbReference>
<feature type="non-terminal residue" evidence="2">
    <location>
        <position position="383"/>
    </location>
</feature>
<gene>
    <name evidence="2" type="ORF">Tdes44962_MAKER08219</name>
</gene>
<dbReference type="PANTHER" id="PTHR24305">
    <property type="entry name" value="CYTOCHROME P450"/>
    <property type="match status" value="1"/>
</dbReference>
<dbReference type="GO" id="GO:0004497">
    <property type="term" value="F:monooxygenase activity"/>
    <property type="evidence" value="ECO:0007669"/>
    <property type="project" value="InterPro"/>
</dbReference>
<dbReference type="Proteomes" id="UP001138500">
    <property type="component" value="Unassembled WGS sequence"/>
</dbReference>
<dbReference type="PANTHER" id="PTHR24305:SF152">
    <property type="entry name" value="P450, PUTATIVE (EUROFUNG)-RELATED"/>
    <property type="match status" value="1"/>
</dbReference>
<dbReference type="AlphaFoldDB" id="A0A9W7W584"/>
<organism evidence="2 3">
    <name type="scientific">Teratosphaeria destructans</name>
    <dbReference type="NCBI Taxonomy" id="418781"/>
    <lineage>
        <taxon>Eukaryota</taxon>
        <taxon>Fungi</taxon>
        <taxon>Dikarya</taxon>
        <taxon>Ascomycota</taxon>
        <taxon>Pezizomycotina</taxon>
        <taxon>Dothideomycetes</taxon>
        <taxon>Dothideomycetidae</taxon>
        <taxon>Mycosphaerellales</taxon>
        <taxon>Teratosphaeriaceae</taxon>
        <taxon>Teratosphaeria</taxon>
    </lineage>
</organism>
<protein>
    <submittedName>
        <fullName evidence="2">Cytochrome-P450</fullName>
    </submittedName>
</protein>
<dbReference type="GO" id="GO:0005506">
    <property type="term" value="F:iron ion binding"/>
    <property type="evidence" value="ECO:0007669"/>
    <property type="project" value="InterPro"/>
</dbReference>
<keyword evidence="1" id="KW-0472">Membrane</keyword>
<dbReference type="InterPro" id="IPR001128">
    <property type="entry name" value="Cyt_P450"/>
</dbReference>
<dbReference type="CDD" id="cd11062">
    <property type="entry name" value="CYP58-like"/>
    <property type="match status" value="1"/>
</dbReference>
<dbReference type="SUPFAM" id="SSF48264">
    <property type="entry name" value="Cytochrome P450"/>
    <property type="match status" value="1"/>
</dbReference>
<keyword evidence="1" id="KW-1133">Transmembrane helix</keyword>
<dbReference type="GO" id="GO:0020037">
    <property type="term" value="F:heme binding"/>
    <property type="evidence" value="ECO:0007669"/>
    <property type="project" value="InterPro"/>
</dbReference>
<dbReference type="EMBL" id="RIBY02000724">
    <property type="protein sequence ID" value="KAH9838163.1"/>
    <property type="molecule type" value="Genomic_DNA"/>
</dbReference>
<dbReference type="GO" id="GO:0016705">
    <property type="term" value="F:oxidoreductase activity, acting on paired donors, with incorporation or reduction of molecular oxygen"/>
    <property type="evidence" value="ECO:0007669"/>
    <property type="project" value="InterPro"/>
</dbReference>
<keyword evidence="1" id="KW-0812">Transmembrane</keyword>
<comment type="caution">
    <text evidence="2">The sequence shown here is derived from an EMBL/GenBank/DDBJ whole genome shotgun (WGS) entry which is preliminary data.</text>
</comment>
<proteinExistence type="predicted"/>
<reference evidence="2 3" key="1">
    <citation type="journal article" date="2018" name="IMA Fungus">
        <title>IMA Genome-F 10: Nine draft genome sequences of Claviceps purpurea s.lat., including C. arundinis, C. humidiphila, and C. cf. spartinae, pseudomolecules for the pitch canker pathogen Fusarium circinatum, draft genome of Davidsoniella eucalypti, Grosmannia galeiformis, Quambalaria eucalypti, and Teratosphaeria destructans.</title>
        <authorList>
            <person name="Wingfield B.D."/>
            <person name="Liu M."/>
            <person name="Nguyen H.D."/>
            <person name="Lane F.A."/>
            <person name="Morgan S.W."/>
            <person name="De Vos L."/>
            <person name="Wilken P.M."/>
            <person name="Duong T.A."/>
            <person name="Aylward J."/>
            <person name="Coetzee M.P."/>
            <person name="Dadej K."/>
            <person name="De Beer Z.W."/>
            <person name="Findlay W."/>
            <person name="Havenga M."/>
            <person name="Kolarik M."/>
            <person name="Menzies J.G."/>
            <person name="Naidoo K."/>
            <person name="Pochopski O."/>
            <person name="Shoukouhi P."/>
            <person name="Santana Q.C."/>
            <person name="Seifert K.A."/>
            <person name="Soal N."/>
            <person name="Steenkamp E.T."/>
            <person name="Tatham C.T."/>
            <person name="van der Nest M.A."/>
            <person name="Wingfield M.J."/>
        </authorList>
    </citation>
    <scope>NUCLEOTIDE SEQUENCE [LARGE SCALE GENOMIC DNA]</scope>
    <source>
        <strain evidence="2">CMW44962</strain>
    </source>
</reference>
<name>A0A9W7W584_9PEZI</name>
<dbReference type="InterPro" id="IPR050121">
    <property type="entry name" value="Cytochrome_P450_monoxygenase"/>
</dbReference>
<evidence type="ECO:0000313" key="2">
    <source>
        <dbReference type="EMBL" id="KAH9838163.1"/>
    </source>
</evidence>
<keyword evidence="3" id="KW-1185">Reference proteome</keyword>
<dbReference type="InterPro" id="IPR036396">
    <property type="entry name" value="Cyt_P450_sf"/>
</dbReference>
<feature type="transmembrane region" description="Helical" evidence="1">
    <location>
        <begin position="6"/>
        <end position="24"/>
    </location>
</feature>
<reference evidence="2 3" key="2">
    <citation type="journal article" date="2021" name="Curr. Genet.">
        <title>Genetic response to nitrogen starvation in the aggressive Eucalyptus foliar pathogen Teratosphaeria destructans.</title>
        <authorList>
            <person name="Havenga M."/>
            <person name="Wingfield B.D."/>
            <person name="Wingfield M.J."/>
            <person name="Dreyer L.L."/>
            <person name="Roets F."/>
            <person name="Aylward J."/>
        </authorList>
    </citation>
    <scope>NUCLEOTIDE SEQUENCE [LARGE SCALE GENOMIC DNA]</scope>
    <source>
        <strain evidence="2">CMW44962</strain>
    </source>
</reference>
<feature type="non-terminal residue" evidence="2">
    <location>
        <position position="1"/>
    </location>
</feature>
<evidence type="ECO:0000313" key="3">
    <source>
        <dbReference type="Proteomes" id="UP001138500"/>
    </source>
</evidence>
<dbReference type="Pfam" id="PF00067">
    <property type="entry name" value="p450"/>
    <property type="match status" value="1"/>
</dbReference>
<accession>A0A9W7W584</accession>
<dbReference type="OrthoDB" id="3945418at2759"/>
<sequence length="383" mass="43663">MLTGSNIVSSLTWATTALFSWLLIRAVYRRRFHPLSTVPGPFWCSISTLPSFYHNFILHGQWYREIDRLHARYGPVIRIGPNEVHLSDPAAYDQIYSNASPFYKDPHFYNVYGMEKAMFCTIPNDLHKRRRAPLNNFFSKKAIMEYEDIVQSKVSLLCQRIEAAFSHEKGEPLDLSRAFKAMSVDVVTDYAFSSSLGLLEEDDFGAWFGNMLREGAPLFWVFQQFPFTQSVVESLPAWVSRRLSPAVRAWETFMQQALVNLHRVQAELVAGIEPKRRTMFHHMLDPRVPEGRLAPSDSNPTDEAMSLTAAGADSTGNAASFAMFHILTDADIHKRVMTELNQAFPDPSEQCRVAVLEKLPYFVSAIKEAQRMSYGVIGRLPRR</sequence>
<evidence type="ECO:0000256" key="1">
    <source>
        <dbReference type="SAM" id="Phobius"/>
    </source>
</evidence>